<dbReference type="Gene3D" id="3.30.420.40">
    <property type="match status" value="2"/>
</dbReference>
<reference evidence="4 5" key="1">
    <citation type="submission" date="2022-12" db="EMBL/GenBank/DDBJ databases">
        <title>Genomic features and morphological characterization of a novel Knufia sp. strain isolated from spacecraft assembly facility.</title>
        <authorList>
            <person name="Teixeira M."/>
            <person name="Chander A.M."/>
            <person name="Stajich J.E."/>
            <person name="Venkateswaran K."/>
        </authorList>
    </citation>
    <scope>NUCLEOTIDE SEQUENCE [LARGE SCALE GENOMIC DNA]</scope>
    <source>
        <strain evidence="4 5">FJI-L2-BK-P2</strain>
    </source>
</reference>
<dbReference type="PANTHER" id="PTHR14187:SF81">
    <property type="entry name" value="HSP70 FAMILY PROTEIN (AFU_ORTHOLOGUE AFUA_4G14040)"/>
    <property type="match status" value="1"/>
</dbReference>
<dbReference type="GO" id="GO:0005524">
    <property type="term" value="F:ATP binding"/>
    <property type="evidence" value="ECO:0007669"/>
    <property type="project" value="UniProtKB-KW"/>
</dbReference>
<dbReference type="InterPro" id="IPR043129">
    <property type="entry name" value="ATPase_NBD"/>
</dbReference>
<gene>
    <name evidence="4" type="ORF">OHC33_006754</name>
</gene>
<name>A0AAN8I6T4_9EURO</name>
<keyword evidence="2" id="KW-0067">ATP-binding</keyword>
<feature type="region of interest" description="Disordered" evidence="3">
    <location>
        <begin position="595"/>
        <end position="621"/>
    </location>
</feature>
<dbReference type="SUPFAM" id="SSF53067">
    <property type="entry name" value="Actin-like ATPase domain"/>
    <property type="match status" value="2"/>
</dbReference>
<sequence length="621" mass="69735">MSTFARSKIIVGVDYARISYVPTRSESMKDPEPITKWPGGSAANETREKVPSKIAYASENPDKLTEDVWGYGVFPGLRSYCWTKLLLDKKTCETQYDDPLLQQAVGSAIMGLPPNKSAEDVVSDYLGFMYQHCLRSLEEKMTPAILAVTPLEFWFTMPAIWSDQAQFATKRAAERAGFGSRPQDEIRMITEPEAAALAAFKSTSENFEDVLQADTGVLVCDCGGGTVDITTYTIRLVNGEKKLEESCVGSGGKCGSTMIDRNLYNVMGSRYGSAWTTVAPDRRCPGSRFMNEFENHKRDFGSMSDTRDITLRLRLKGIEEAHPSCVQYDPEEGEITLTNKDMKRCFDPVIDKITTLIDQQLKEVKKARAPEIKTLVLVGGFGDSQYLFKKIKVMCAKYGNLFPIVPHRPWSAIARGAALRGLTGELVEKRRCRRHYGTQFSRTFRPGIDKDEGDCYHDNFMDKKCKMGWMSWPINKGEILSSDTQRSIGFHMTVPKDMKKDQRTKSLVLYSCSLGHAPARWDSPGVERVGVVRFSFDDVNLKKLAKVKRGKLGSRKTFHSLDFELQVGMSSKSGVLHFDVCYEGEKCGTAEIEFERETDADDSSSNWTGRMSDLSFDSYDD</sequence>
<evidence type="ECO:0000313" key="4">
    <source>
        <dbReference type="EMBL" id="KAK5952281.1"/>
    </source>
</evidence>
<evidence type="ECO:0000256" key="3">
    <source>
        <dbReference type="SAM" id="MobiDB-lite"/>
    </source>
</evidence>
<organism evidence="4 5">
    <name type="scientific">Knufia fluminis</name>
    <dbReference type="NCBI Taxonomy" id="191047"/>
    <lineage>
        <taxon>Eukaryota</taxon>
        <taxon>Fungi</taxon>
        <taxon>Dikarya</taxon>
        <taxon>Ascomycota</taxon>
        <taxon>Pezizomycotina</taxon>
        <taxon>Eurotiomycetes</taxon>
        <taxon>Chaetothyriomycetidae</taxon>
        <taxon>Chaetothyriales</taxon>
        <taxon>Trichomeriaceae</taxon>
        <taxon>Knufia</taxon>
    </lineage>
</organism>
<dbReference type="InterPro" id="IPR013126">
    <property type="entry name" value="Hsp_70_fam"/>
</dbReference>
<dbReference type="GO" id="GO:0140662">
    <property type="term" value="F:ATP-dependent protein folding chaperone"/>
    <property type="evidence" value="ECO:0007669"/>
    <property type="project" value="InterPro"/>
</dbReference>
<keyword evidence="5" id="KW-1185">Reference proteome</keyword>
<dbReference type="Proteomes" id="UP001316803">
    <property type="component" value="Unassembled WGS sequence"/>
</dbReference>
<comment type="caution">
    <text evidence="4">The sequence shown here is derived from an EMBL/GenBank/DDBJ whole genome shotgun (WGS) entry which is preliminary data.</text>
</comment>
<evidence type="ECO:0000256" key="2">
    <source>
        <dbReference type="ARBA" id="ARBA00022840"/>
    </source>
</evidence>
<dbReference type="EMBL" id="JAKLMC020000016">
    <property type="protein sequence ID" value="KAK5952281.1"/>
    <property type="molecule type" value="Genomic_DNA"/>
</dbReference>
<protein>
    <recommendedName>
        <fullName evidence="6">Actin-like ATPase domain-containing protein</fullName>
    </recommendedName>
</protein>
<evidence type="ECO:0008006" key="6">
    <source>
        <dbReference type="Google" id="ProtNLM"/>
    </source>
</evidence>
<dbReference type="CDD" id="cd10170">
    <property type="entry name" value="ASKHA_NBD_HSP70"/>
    <property type="match status" value="1"/>
</dbReference>
<dbReference type="AlphaFoldDB" id="A0AAN8I6T4"/>
<dbReference type="PANTHER" id="PTHR14187">
    <property type="entry name" value="ALPHA KINASE/ELONGATION FACTOR 2 KINASE"/>
    <property type="match status" value="1"/>
</dbReference>
<evidence type="ECO:0000313" key="5">
    <source>
        <dbReference type="Proteomes" id="UP001316803"/>
    </source>
</evidence>
<dbReference type="Gene3D" id="3.90.640.10">
    <property type="entry name" value="Actin, Chain A, domain 4"/>
    <property type="match status" value="1"/>
</dbReference>
<accession>A0AAN8I6T4</accession>
<dbReference type="Pfam" id="PF00012">
    <property type="entry name" value="HSP70"/>
    <property type="match status" value="1"/>
</dbReference>
<keyword evidence="1" id="KW-0547">Nucleotide-binding</keyword>
<evidence type="ECO:0000256" key="1">
    <source>
        <dbReference type="ARBA" id="ARBA00022741"/>
    </source>
</evidence>
<proteinExistence type="predicted"/>